<evidence type="ECO:0000256" key="1">
    <source>
        <dbReference type="ARBA" id="ARBA00001974"/>
    </source>
</evidence>
<dbReference type="RefSeq" id="WP_140464771.1">
    <property type="nucleotide sequence ID" value="NZ_RCYZ01000001.1"/>
</dbReference>
<dbReference type="GO" id="GO:0016491">
    <property type="term" value="F:oxidoreductase activity"/>
    <property type="evidence" value="ECO:0007669"/>
    <property type="project" value="InterPro"/>
</dbReference>
<accession>A0A502HBQ1</accession>
<dbReference type="AlphaFoldDB" id="A0A502HBQ1"/>
<dbReference type="Proteomes" id="UP000317646">
    <property type="component" value="Unassembled WGS sequence"/>
</dbReference>
<dbReference type="PANTHER" id="PTHR43429:SF3">
    <property type="entry name" value="NITRITE REDUCTASE [NAD(P)H]"/>
    <property type="match status" value="1"/>
</dbReference>
<sequence>MHLVIIGNGIAGVSAAITARRLAPAARITLVAAESAHHYSRPALMYLYMGHLRYDDVKPYGDWFWAENRLELVHAEAVGVDTAARTVQLATGPPLAYDRLLLATGSVVRTPDWPGRQLAGVQGFIGLPDVESMARDTHGITHAVVVGGGLIGVELAEMLHSRGIRVTWLVREGRYWQSVLPPEESAMLEAHFRNYHIDLQKNTELREVLGDDQGRVRAVATTTGRELPAEWLGLATGVMPNLTLAQAAGLDTDRGILVNELLETSAPGVYAAGDCAQHRQPAPGEVAVEQLWYTGRMQGETVAHTICGAPTPYRRGEWFNSAKFFNLEYQTYGRVPAQPEAGLASFCWQHPSGKHLLRINFQEKTQAVTGVNALGLRQRQDVWEHWLGEKTPIGTVLAQLAAANFDPEFARQHEAAIRQEFGLQFPKIEVAKPRRKGLFSKL</sequence>
<dbReference type="PRINTS" id="PR00411">
    <property type="entry name" value="PNDRDTASEI"/>
</dbReference>
<keyword evidence="3" id="KW-0285">Flavoprotein</keyword>
<reference evidence="6 7" key="1">
    <citation type="journal article" date="2019" name="Environ. Microbiol.">
        <title>Species interactions and distinct microbial communities in high Arctic permafrost affected cryosols are associated with the CH4 and CO2 gas fluxes.</title>
        <authorList>
            <person name="Altshuler I."/>
            <person name="Hamel J."/>
            <person name="Turney S."/>
            <person name="Magnuson E."/>
            <person name="Levesque R."/>
            <person name="Greer C."/>
            <person name="Whyte L.G."/>
        </authorList>
    </citation>
    <scope>NUCLEOTIDE SEQUENCE [LARGE SCALE GENOMIC DNA]</scope>
    <source>
        <strain evidence="6 7">S9.2P</strain>
    </source>
</reference>
<organism evidence="6 7">
    <name type="scientific">Hymenobacter nivis</name>
    <dbReference type="NCBI Taxonomy" id="1850093"/>
    <lineage>
        <taxon>Bacteria</taxon>
        <taxon>Pseudomonadati</taxon>
        <taxon>Bacteroidota</taxon>
        <taxon>Cytophagia</taxon>
        <taxon>Cytophagales</taxon>
        <taxon>Hymenobacteraceae</taxon>
        <taxon>Hymenobacter</taxon>
    </lineage>
</organism>
<dbReference type="PANTHER" id="PTHR43429">
    <property type="entry name" value="PYRIDINE NUCLEOTIDE-DISULFIDE OXIDOREDUCTASE DOMAIN-CONTAINING"/>
    <property type="match status" value="1"/>
</dbReference>
<comment type="similarity">
    <text evidence="2">Belongs to the FAD-dependent oxidoreductase family.</text>
</comment>
<evidence type="ECO:0000313" key="6">
    <source>
        <dbReference type="EMBL" id="TPG72077.1"/>
    </source>
</evidence>
<evidence type="ECO:0000256" key="4">
    <source>
        <dbReference type="ARBA" id="ARBA00022827"/>
    </source>
</evidence>
<keyword evidence="7" id="KW-1185">Reference proteome</keyword>
<comment type="caution">
    <text evidence="6">The sequence shown here is derived from an EMBL/GenBank/DDBJ whole genome shotgun (WGS) entry which is preliminary data.</text>
</comment>
<evidence type="ECO:0000313" key="7">
    <source>
        <dbReference type="Proteomes" id="UP000317646"/>
    </source>
</evidence>
<evidence type="ECO:0000256" key="2">
    <source>
        <dbReference type="ARBA" id="ARBA00006442"/>
    </source>
</evidence>
<evidence type="ECO:0000259" key="5">
    <source>
        <dbReference type="Pfam" id="PF07992"/>
    </source>
</evidence>
<dbReference type="PRINTS" id="PR00368">
    <property type="entry name" value="FADPNR"/>
</dbReference>
<dbReference type="OrthoDB" id="9792592at2"/>
<keyword evidence="4" id="KW-0274">FAD</keyword>
<dbReference type="InterPro" id="IPR023753">
    <property type="entry name" value="FAD/NAD-binding_dom"/>
</dbReference>
<dbReference type="SUPFAM" id="SSF51905">
    <property type="entry name" value="FAD/NAD(P)-binding domain"/>
    <property type="match status" value="1"/>
</dbReference>
<name>A0A502HBQ1_9BACT</name>
<comment type="cofactor">
    <cofactor evidence="1">
        <name>FAD</name>
        <dbReference type="ChEBI" id="CHEBI:57692"/>
    </cofactor>
</comment>
<dbReference type="Gene3D" id="3.50.50.60">
    <property type="entry name" value="FAD/NAD(P)-binding domain"/>
    <property type="match status" value="2"/>
</dbReference>
<gene>
    <name evidence="6" type="ORF">EAH73_02185</name>
</gene>
<dbReference type="Pfam" id="PF07992">
    <property type="entry name" value="Pyr_redox_2"/>
    <property type="match status" value="1"/>
</dbReference>
<protein>
    <submittedName>
        <fullName evidence="6">NAD(P)/FAD-dependent oxidoreductase</fullName>
    </submittedName>
</protein>
<dbReference type="InterPro" id="IPR036188">
    <property type="entry name" value="FAD/NAD-bd_sf"/>
</dbReference>
<evidence type="ECO:0000256" key="3">
    <source>
        <dbReference type="ARBA" id="ARBA00022630"/>
    </source>
</evidence>
<dbReference type="EMBL" id="RCYZ01000001">
    <property type="protein sequence ID" value="TPG72077.1"/>
    <property type="molecule type" value="Genomic_DNA"/>
</dbReference>
<proteinExistence type="inferred from homology"/>
<feature type="domain" description="FAD/NAD(P)-binding" evidence="5">
    <location>
        <begin position="2"/>
        <end position="289"/>
    </location>
</feature>
<dbReference type="InterPro" id="IPR050260">
    <property type="entry name" value="FAD-bd_OxRdtase"/>
</dbReference>